<dbReference type="AlphaFoldDB" id="A0A7G1KSZ7"/>
<dbReference type="EMBL" id="AP023396">
    <property type="protein sequence ID" value="BCK56314.1"/>
    <property type="molecule type" value="Genomic_DNA"/>
</dbReference>
<gene>
    <name evidence="1" type="ORF">NWFMUON74_40860</name>
</gene>
<accession>A0A7G1KSZ7</accession>
<proteinExistence type="predicted"/>
<evidence type="ECO:0008006" key="3">
    <source>
        <dbReference type="Google" id="ProtNLM"/>
    </source>
</evidence>
<organism evidence="1 2">
    <name type="scientific">Nocardia wallacei</name>
    <dbReference type="NCBI Taxonomy" id="480035"/>
    <lineage>
        <taxon>Bacteria</taxon>
        <taxon>Bacillati</taxon>
        <taxon>Actinomycetota</taxon>
        <taxon>Actinomycetes</taxon>
        <taxon>Mycobacteriales</taxon>
        <taxon>Nocardiaceae</taxon>
        <taxon>Nocardia</taxon>
    </lineage>
</organism>
<evidence type="ECO:0000313" key="1">
    <source>
        <dbReference type="EMBL" id="BCK56314.1"/>
    </source>
</evidence>
<name>A0A7G1KSZ7_9NOCA</name>
<dbReference type="Proteomes" id="UP000516173">
    <property type="component" value="Chromosome"/>
</dbReference>
<dbReference type="KEGG" id="nwl:NWFMUON74_40860"/>
<protein>
    <recommendedName>
        <fullName evidence="3">Lipoprotein</fullName>
    </recommendedName>
</protein>
<dbReference type="PROSITE" id="PS51257">
    <property type="entry name" value="PROKAR_LIPOPROTEIN"/>
    <property type="match status" value="1"/>
</dbReference>
<reference evidence="1 2" key="1">
    <citation type="submission" date="2020-08" db="EMBL/GenBank/DDBJ databases">
        <title>Genome Sequencing of Nocardia wallacei strain FMUON74 and assembly.</title>
        <authorList>
            <person name="Toyokawa M."/>
            <person name="Uesaka K."/>
        </authorList>
    </citation>
    <scope>NUCLEOTIDE SEQUENCE [LARGE SCALE GENOMIC DNA]</scope>
    <source>
        <strain evidence="1 2">FMUON74</strain>
    </source>
</reference>
<keyword evidence="2" id="KW-1185">Reference proteome</keyword>
<sequence>MLRSLIVATTIAGALLLGGCRFPSHPVNAKVGSCLGYSEPSKAQTEKYRERVHLVEVVACEDAEAAYRVLARLDHGAAQGLGDCGPFPEAVKYYTTTRRSGSKEFTLCLAVK</sequence>
<evidence type="ECO:0000313" key="2">
    <source>
        <dbReference type="Proteomes" id="UP000516173"/>
    </source>
</evidence>